<protein>
    <submittedName>
        <fullName evidence="2">GNAT family N-acetyltransferase</fullName>
        <ecNumber evidence="2">2.3.1.-</ecNumber>
    </submittedName>
</protein>
<keyword evidence="2" id="KW-0808">Transferase</keyword>
<dbReference type="GO" id="GO:0016746">
    <property type="term" value="F:acyltransferase activity"/>
    <property type="evidence" value="ECO:0007669"/>
    <property type="project" value="UniProtKB-KW"/>
</dbReference>
<dbReference type="Proteomes" id="UP001144805">
    <property type="component" value="Unassembled WGS sequence"/>
</dbReference>
<accession>A0A9X3E2J5</accession>
<proteinExistence type="predicted"/>
<dbReference type="EMBL" id="JAPKNK010000002">
    <property type="protein sequence ID" value="MCX5568633.1"/>
    <property type="molecule type" value="Genomic_DNA"/>
</dbReference>
<dbReference type="InterPro" id="IPR038740">
    <property type="entry name" value="BioF2-like_GNAT_dom"/>
</dbReference>
<keyword evidence="2" id="KW-0012">Acyltransferase</keyword>
<dbReference type="EC" id="2.3.1.-" evidence="2"/>
<gene>
    <name evidence="2" type="ORF">OSH07_05465</name>
</gene>
<dbReference type="Pfam" id="PF13480">
    <property type="entry name" value="Acetyltransf_6"/>
    <property type="match status" value="1"/>
</dbReference>
<reference evidence="2" key="1">
    <citation type="submission" date="2022-11" db="EMBL/GenBank/DDBJ databases">
        <title>Biodiversity and phylogenetic relationships of bacteria.</title>
        <authorList>
            <person name="Machado R.A.R."/>
            <person name="Bhat A."/>
            <person name="Loulou A."/>
            <person name="Kallel S."/>
        </authorList>
    </citation>
    <scope>NUCLEOTIDE SEQUENCE</scope>
    <source>
        <strain evidence="2">K-TC2</strain>
    </source>
</reference>
<keyword evidence="3" id="KW-1185">Reference proteome</keyword>
<organism evidence="2 3">
    <name type="scientific">Kaistia nematophila</name>
    <dbReference type="NCBI Taxonomy" id="2994654"/>
    <lineage>
        <taxon>Bacteria</taxon>
        <taxon>Pseudomonadati</taxon>
        <taxon>Pseudomonadota</taxon>
        <taxon>Alphaproteobacteria</taxon>
        <taxon>Hyphomicrobiales</taxon>
        <taxon>Kaistiaceae</taxon>
        <taxon>Kaistia</taxon>
    </lineage>
</organism>
<evidence type="ECO:0000259" key="1">
    <source>
        <dbReference type="Pfam" id="PF13480"/>
    </source>
</evidence>
<dbReference type="SUPFAM" id="SSF55729">
    <property type="entry name" value="Acyl-CoA N-acyltransferases (Nat)"/>
    <property type="match status" value="1"/>
</dbReference>
<evidence type="ECO:0000313" key="2">
    <source>
        <dbReference type="EMBL" id="MCX5568633.1"/>
    </source>
</evidence>
<dbReference type="RefSeq" id="WP_266337605.1">
    <property type="nucleotide sequence ID" value="NZ_JAPKNK010000002.1"/>
</dbReference>
<comment type="caution">
    <text evidence="2">The sequence shown here is derived from an EMBL/GenBank/DDBJ whole genome shotgun (WGS) entry which is preliminary data.</text>
</comment>
<dbReference type="InterPro" id="IPR016181">
    <property type="entry name" value="Acyl_CoA_acyltransferase"/>
</dbReference>
<evidence type="ECO:0000313" key="3">
    <source>
        <dbReference type="Proteomes" id="UP001144805"/>
    </source>
</evidence>
<feature type="domain" description="BioF2-like acetyltransferase" evidence="1">
    <location>
        <begin position="192"/>
        <end position="337"/>
    </location>
</feature>
<sequence>MDGSDAQAPTRRIAVTDLDISMHASPRAIADDWRRLEGSLQVSVYQSFDWIDCWTEAAAGPQRIRPAIVAIRDQGRPLAILPLGIERIGPLRIGRFLGGEHANIRMGLFDPALSATLDRTSTLALLRRVAKTIGRIDLFDLDAQPREWAGAANPLAAHTEAAPARCDVGMMRLEPDFAAVLKAHRGAKKAKKRRWQTNTLEPVGGFQLRRAGSEAEALAILDSYFAQKAAWFRAQGIDDSFAEPGVAEFFRALVRRRWSGDSSFVMELDALEIDGGIRAILGSGTRSGRLSGYFMSVSDDDWRRVSPGELMLYEVIAASCERGLTALDLGRGDERYKASWLDVVEPHVRAIVPVTPAGRAAATVLRLADRAERAVRDNPKLWRLAKTVRRWRGQAEKPGAAESD</sequence>
<dbReference type="Gene3D" id="3.40.630.30">
    <property type="match status" value="1"/>
</dbReference>
<name>A0A9X3E2J5_9HYPH</name>
<dbReference type="AlphaFoldDB" id="A0A9X3E2J5"/>